<gene>
    <name evidence="8" type="ORF">SAMN05421881_100564</name>
</gene>
<comment type="pathway">
    <text evidence="2">Pyrimidine metabolism; UMP biosynthesis via de novo pathway.</text>
</comment>
<feature type="domain" description="Dihydroorotate dehydrogenase catalytic" evidence="7">
    <location>
        <begin position="89"/>
        <end position="291"/>
    </location>
</feature>
<dbReference type="InterPro" id="IPR013785">
    <property type="entry name" value="Aldolase_TIM"/>
</dbReference>
<evidence type="ECO:0000256" key="2">
    <source>
        <dbReference type="ARBA" id="ARBA00004725"/>
    </source>
</evidence>
<dbReference type="GO" id="GO:0006207">
    <property type="term" value="P:'de novo' pyrimidine nucleobase biosynthetic process"/>
    <property type="evidence" value="ECO:0007669"/>
    <property type="project" value="TreeGrafter"/>
</dbReference>
<dbReference type="GO" id="GO:0005737">
    <property type="term" value="C:cytoplasm"/>
    <property type="evidence" value="ECO:0007669"/>
    <property type="project" value="InterPro"/>
</dbReference>
<keyword evidence="3" id="KW-0285">Flavoprotein</keyword>
<evidence type="ECO:0000256" key="3">
    <source>
        <dbReference type="ARBA" id="ARBA00022630"/>
    </source>
</evidence>
<dbReference type="Proteomes" id="UP000198640">
    <property type="component" value="Unassembled WGS sequence"/>
</dbReference>
<dbReference type="GO" id="GO:0044205">
    <property type="term" value="P:'de novo' UMP biosynthetic process"/>
    <property type="evidence" value="ECO:0007669"/>
    <property type="project" value="UniProtKB-UniPathway"/>
</dbReference>
<evidence type="ECO:0000256" key="6">
    <source>
        <dbReference type="ARBA" id="ARBA00023002"/>
    </source>
</evidence>
<keyword evidence="4" id="KW-0288">FMN</keyword>
<evidence type="ECO:0000259" key="7">
    <source>
        <dbReference type="Pfam" id="PF01180"/>
    </source>
</evidence>
<dbReference type="EMBL" id="FNOY01000005">
    <property type="protein sequence ID" value="SDX67066.1"/>
    <property type="molecule type" value="Genomic_DNA"/>
</dbReference>
<dbReference type="STRING" id="44576.SAMN05421881_100564"/>
<dbReference type="RefSeq" id="WP_090411746.1">
    <property type="nucleotide sequence ID" value="NZ_FNOY01000005.1"/>
</dbReference>
<keyword evidence="6" id="KW-0560">Oxidoreductase</keyword>
<evidence type="ECO:0000256" key="1">
    <source>
        <dbReference type="ARBA" id="ARBA00001917"/>
    </source>
</evidence>
<reference evidence="8 9" key="1">
    <citation type="submission" date="2016-10" db="EMBL/GenBank/DDBJ databases">
        <authorList>
            <person name="de Groot N.N."/>
        </authorList>
    </citation>
    <scope>NUCLEOTIDE SEQUENCE [LARGE SCALE GENOMIC DNA]</scope>
    <source>
        <strain evidence="8 9">Nm1</strain>
    </source>
</reference>
<comment type="cofactor">
    <cofactor evidence="1">
        <name>FMN</name>
        <dbReference type="ChEBI" id="CHEBI:58210"/>
    </cofactor>
</comment>
<accession>A0A1H3DKU7</accession>
<keyword evidence="9" id="KW-1185">Reference proteome</keyword>
<dbReference type="Gene3D" id="3.20.20.70">
    <property type="entry name" value="Aldolase class I"/>
    <property type="match status" value="1"/>
</dbReference>
<dbReference type="CDD" id="cd04739">
    <property type="entry name" value="DHOD_like"/>
    <property type="match status" value="1"/>
</dbReference>
<keyword evidence="5" id="KW-0665">Pyrimidine biosynthesis</keyword>
<dbReference type="InterPro" id="IPR005720">
    <property type="entry name" value="Dihydroorotate_DH_cat"/>
</dbReference>
<dbReference type="OrthoDB" id="9794954at2"/>
<dbReference type="InterPro" id="IPR050074">
    <property type="entry name" value="DHO_dehydrogenase"/>
</dbReference>
<dbReference type="Pfam" id="PF01180">
    <property type="entry name" value="DHO_dh"/>
    <property type="match status" value="1"/>
</dbReference>
<proteinExistence type="predicted"/>
<dbReference type="AlphaFoldDB" id="A0A1H3DKU7"/>
<dbReference type="GO" id="GO:0004152">
    <property type="term" value="F:dihydroorotate dehydrogenase activity"/>
    <property type="evidence" value="ECO:0007669"/>
    <property type="project" value="InterPro"/>
</dbReference>
<name>A0A1H3DKU7_9PROT</name>
<dbReference type="UniPathway" id="UPA00070"/>
<evidence type="ECO:0000256" key="4">
    <source>
        <dbReference type="ARBA" id="ARBA00022643"/>
    </source>
</evidence>
<dbReference type="PIRSF" id="PIRSF000164">
    <property type="entry name" value="DHO_oxidase"/>
    <property type="match status" value="1"/>
</dbReference>
<protein>
    <submittedName>
        <fullName evidence="8">Dihydroorotate dehydrogenase (Fumarate)</fullName>
    </submittedName>
</protein>
<dbReference type="NCBIfam" id="NF005741">
    <property type="entry name" value="PRK07565.1"/>
    <property type="match status" value="1"/>
</dbReference>
<dbReference type="SUPFAM" id="SSF51395">
    <property type="entry name" value="FMN-linked oxidoreductases"/>
    <property type="match status" value="1"/>
</dbReference>
<evidence type="ECO:0000313" key="8">
    <source>
        <dbReference type="EMBL" id="SDX67066.1"/>
    </source>
</evidence>
<dbReference type="PANTHER" id="PTHR48109:SF3">
    <property type="entry name" value="SLL0744 PROTEIN"/>
    <property type="match status" value="1"/>
</dbReference>
<organism evidence="8 9">
    <name type="scientific">Nitrosomonas halophila</name>
    <dbReference type="NCBI Taxonomy" id="44576"/>
    <lineage>
        <taxon>Bacteria</taxon>
        <taxon>Pseudomonadati</taxon>
        <taxon>Pseudomonadota</taxon>
        <taxon>Betaproteobacteria</taxon>
        <taxon>Nitrosomonadales</taxon>
        <taxon>Nitrosomonadaceae</taxon>
        <taxon>Nitrosomonas</taxon>
    </lineage>
</organism>
<evidence type="ECO:0000313" key="9">
    <source>
        <dbReference type="Proteomes" id="UP000198640"/>
    </source>
</evidence>
<dbReference type="PANTHER" id="PTHR48109">
    <property type="entry name" value="DIHYDROOROTATE DEHYDROGENASE (QUINONE), MITOCHONDRIAL-RELATED"/>
    <property type="match status" value="1"/>
</dbReference>
<dbReference type="InterPro" id="IPR012135">
    <property type="entry name" value="Dihydroorotate_DH_1_2"/>
</dbReference>
<evidence type="ECO:0000256" key="5">
    <source>
        <dbReference type="ARBA" id="ARBA00022975"/>
    </source>
</evidence>
<sequence length="330" mass="36372">MKDLTSTYMGLRLRSPIVVSACPLSEQVDNIVQMEDVGAGAAVLFSLFEEQLRQEMAAYESVLDATSNTFAEALDYFPGLEDYHVGPDQYLEIIRQAKARVDIPIIASLNGITDAGWIDYAQQMETAGADGIELNVFYIPADLALTGTEVEARYLDIVSRIKTSVSVPVAIKLNPYFSAMGNMARRLADAGADGLVLFNRFYQPDFDIRALKVLSNLEYSHVNEIRLPLLWISVLYGKTHASLAATTGVQSATEAIKYLLAGADAVMTASSLYQHGINHLATITQGMEEWMEMLDFQSVSQFKGVMSQQNTIDPSAFERANYIRILGGRK</sequence>